<feature type="compositionally biased region" description="Basic and acidic residues" evidence="1">
    <location>
        <begin position="507"/>
        <end position="518"/>
    </location>
</feature>
<evidence type="ECO:0000313" key="3">
    <source>
        <dbReference type="Proteomes" id="UP000276776"/>
    </source>
</evidence>
<dbReference type="EMBL" id="UYYF01000258">
    <property type="protein sequence ID" value="VDM97347.1"/>
    <property type="molecule type" value="Genomic_DNA"/>
</dbReference>
<feature type="region of interest" description="Disordered" evidence="1">
    <location>
        <begin position="501"/>
        <end position="542"/>
    </location>
</feature>
<organism evidence="2 3">
    <name type="scientific">Thelazia callipaeda</name>
    <name type="common">Oriental eyeworm</name>
    <name type="synonym">Parasitic nematode</name>
    <dbReference type="NCBI Taxonomy" id="103827"/>
    <lineage>
        <taxon>Eukaryota</taxon>
        <taxon>Metazoa</taxon>
        <taxon>Ecdysozoa</taxon>
        <taxon>Nematoda</taxon>
        <taxon>Chromadorea</taxon>
        <taxon>Rhabditida</taxon>
        <taxon>Spirurina</taxon>
        <taxon>Spiruromorpha</taxon>
        <taxon>Thelazioidea</taxon>
        <taxon>Thelaziidae</taxon>
        <taxon>Thelazia</taxon>
    </lineage>
</organism>
<evidence type="ECO:0000256" key="1">
    <source>
        <dbReference type="SAM" id="MobiDB-lite"/>
    </source>
</evidence>
<sequence length="1231" mass="137676">MFCRFSATHAPFKSKKLPEVRRPEVQLDSSRNILRLGAPERHVASNQSRREYRLNENESYFSLSKTGQLHTAKAVKFYSPSITSGSFQVQGSNAWNRNQIVADSNRGSKIKKNSEKRVLPLMNISEFMPYESAETIKEEIRNTSVLDCLTRNLFQVLNRMKLSENATVFTTSYAVPLLTITDTPLLHHKAMNSVVEFEVPLEKRNNRAYALSTESSIAQRQSTTMEDVLETTSKINAESSTPPRIMSNLTLTTSQMPFSSSDKDTSSFAFLANINMRNKSADITTNFKNVTESSSEPNMSSTDFQKQPGFSLSEISENSGSIPNMLPQVGSLQNRKGLLQKMGLIPSSNKILIQPSIQSFSPFHSYKTNETITSVNVSSSDKQIFSIKVASKNTTYFVPIIIDVAHGRTFVVDASTPKNIILPGSSSFSSKEMEAKLESLDDLQQLISNLQKRIGPKYYESYSEYLKVHHTLPTSDAKNNSVDLNTDQHHAQNETYLKQLSNQTLSSDKHVNTTDIRSESSQTKTSSQTTIQPSRTNISHGKRIFETNQQTNWHSFFKGKQAQSLETLSSPLPSMKFIRFLISNKNASEVTASNTNLSPEIAAVMRSSNNKTSKNGQYKKSLSTQVSNESYAVVNYPQSNHFSHKGHSNSLQVIREKKKKLTSSLYGATTTAGSFKRHNISWTKFRHPSYFAILQIPKSKTLSQAFAVNFNLGANTPSTKLPAIKALNYSSITLPTLIISSLSEASSTTPLISVSSSKVQRKETDSDHSSKDFRVRLLHGNRKSLGAKPRNTVVYYSNKVDITNPEVPLTNNINGHNDYHDSKIDDSRINILQKTIPISSESSEITNTETSSSFSFHENEDNTDGIAIPFFSVDQNRDLHRSEGPINRVRAQNLGNYQSSLFSEESWNRDVNHTSYHPSISRVNDSMPRNVIDRLEYHNAMKEKINKAVNTDFTSIIHMPSVPITQKPLVNSAHLYSGYGGPLQVNEAKIDSRVVPLIYGQNTVNQAPYVAQSAQQPNLEESNIALEEPSQVDQTRIDSRVVPFINEHSTVNEAPYVAQSSQQSNLERSNVVLGGLLQVNQRRIDSRVLPFIYGQKTVNQAPIMIQTSQQPYMAQTAERAYIAQTEQPCMAQNSEQPCMARTSQQPIHFRLPKTEAQIVQPVNGAPASGCGNYGVGNDNIPCSDCSATSCFISPCKYYFDFEYIKFYHDAAIFDGKNFCFEFTSLSLYRII</sequence>
<protein>
    <submittedName>
        <fullName evidence="2">Uncharacterized protein</fullName>
    </submittedName>
</protein>
<proteinExistence type="predicted"/>
<gene>
    <name evidence="2" type="ORF">TCLT_LOCUS1745</name>
</gene>
<evidence type="ECO:0000313" key="2">
    <source>
        <dbReference type="EMBL" id="VDM97347.1"/>
    </source>
</evidence>
<reference evidence="2 3" key="1">
    <citation type="submission" date="2018-11" db="EMBL/GenBank/DDBJ databases">
        <authorList>
            <consortium name="Pathogen Informatics"/>
        </authorList>
    </citation>
    <scope>NUCLEOTIDE SEQUENCE [LARGE SCALE GENOMIC DNA]</scope>
</reference>
<keyword evidence="3" id="KW-1185">Reference proteome</keyword>
<accession>A0A3P7KJN1</accession>
<dbReference type="Proteomes" id="UP000276776">
    <property type="component" value="Unassembled WGS sequence"/>
</dbReference>
<dbReference type="AlphaFoldDB" id="A0A3P7KJN1"/>
<name>A0A3P7KJN1_THECL</name>
<feature type="compositionally biased region" description="Low complexity" evidence="1">
    <location>
        <begin position="519"/>
        <end position="534"/>
    </location>
</feature>